<dbReference type="EMBL" id="BAABEO010000023">
    <property type="protein sequence ID" value="GAA3693300.1"/>
    <property type="molecule type" value="Genomic_DNA"/>
</dbReference>
<feature type="domain" description="YdbS-like PH" evidence="2">
    <location>
        <begin position="82"/>
        <end position="155"/>
    </location>
</feature>
<reference evidence="4" key="1">
    <citation type="journal article" date="2019" name="Int. J. Syst. Evol. Microbiol.">
        <title>The Global Catalogue of Microorganisms (GCM) 10K type strain sequencing project: providing services to taxonomists for standard genome sequencing and annotation.</title>
        <authorList>
            <consortium name="The Broad Institute Genomics Platform"/>
            <consortium name="The Broad Institute Genome Sequencing Center for Infectious Disease"/>
            <person name="Wu L."/>
            <person name="Ma J."/>
        </authorList>
    </citation>
    <scope>NUCLEOTIDE SEQUENCE [LARGE SCALE GENOMIC DNA]</scope>
    <source>
        <strain evidence="4">JCM 30742</strain>
    </source>
</reference>
<evidence type="ECO:0000313" key="4">
    <source>
        <dbReference type="Proteomes" id="UP001500752"/>
    </source>
</evidence>
<dbReference type="InterPro" id="IPR005182">
    <property type="entry name" value="YdbS-like_PH"/>
</dbReference>
<protein>
    <recommendedName>
        <fullName evidence="2">YdbS-like PH domain-containing protein</fullName>
    </recommendedName>
</protein>
<evidence type="ECO:0000313" key="3">
    <source>
        <dbReference type="EMBL" id="GAA3693300.1"/>
    </source>
</evidence>
<keyword evidence="4" id="KW-1185">Reference proteome</keyword>
<dbReference type="Proteomes" id="UP001500752">
    <property type="component" value="Unassembled WGS sequence"/>
</dbReference>
<keyword evidence="1" id="KW-0472">Membrane</keyword>
<comment type="caution">
    <text evidence="3">The sequence shown here is derived from an EMBL/GenBank/DDBJ whole genome shotgun (WGS) entry which is preliminary data.</text>
</comment>
<keyword evidence="1" id="KW-1133">Transmembrane helix</keyword>
<proteinExistence type="predicted"/>
<name>A0ABP7CMS6_9MICC</name>
<accession>A0ABP7CMS6</accession>
<feature type="transmembrane region" description="Helical" evidence="1">
    <location>
        <begin position="21"/>
        <end position="41"/>
    </location>
</feature>
<dbReference type="Pfam" id="PF03703">
    <property type="entry name" value="bPH_2"/>
    <property type="match status" value="1"/>
</dbReference>
<keyword evidence="1" id="KW-0812">Transmembrane</keyword>
<gene>
    <name evidence="3" type="ORF">GCM10023081_33330</name>
</gene>
<evidence type="ECO:0000259" key="2">
    <source>
        <dbReference type="Pfam" id="PF03703"/>
    </source>
</evidence>
<sequence length="186" mass="20313">MRLRLADGERVIVKTRTHRRVLLRPAIALLLVSAVTGYVTGLLGRSDLPAPLETALPFLNVVVPITALVLVLAWCVIPLVRWSTTWTYLTNRRLVVRRGMAGQQQWELPLVLVRGIDVKQSMAQRGSGAGSLVLHTGGRPSVLVNMPAVHRFAELVTDAIAGPRWPAPLHGVEIDGNPNTDWMGNG</sequence>
<dbReference type="RefSeq" id="WP_345152523.1">
    <property type="nucleotide sequence ID" value="NZ_BAABEO010000023.1"/>
</dbReference>
<evidence type="ECO:0000256" key="1">
    <source>
        <dbReference type="SAM" id="Phobius"/>
    </source>
</evidence>
<organism evidence="3 4">
    <name type="scientific">Arthrobacter ginkgonis</name>
    <dbReference type="NCBI Taxonomy" id="1630594"/>
    <lineage>
        <taxon>Bacteria</taxon>
        <taxon>Bacillati</taxon>
        <taxon>Actinomycetota</taxon>
        <taxon>Actinomycetes</taxon>
        <taxon>Micrococcales</taxon>
        <taxon>Micrococcaceae</taxon>
        <taxon>Arthrobacter</taxon>
    </lineage>
</organism>
<feature type="transmembrane region" description="Helical" evidence="1">
    <location>
        <begin position="61"/>
        <end position="82"/>
    </location>
</feature>